<reference evidence="2" key="2">
    <citation type="submission" date="2022-10" db="EMBL/GenBank/DDBJ databases">
        <authorList>
            <consortium name="ENA_rothamsted_submissions"/>
            <consortium name="culmorum"/>
            <person name="King R."/>
        </authorList>
    </citation>
    <scope>NUCLEOTIDE SEQUENCE</scope>
</reference>
<feature type="compositionally biased region" description="Basic residues" evidence="1">
    <location>
        <begin position="7"/>
        <end position="23"/>
    </location>
</feature>
<sequence>MTEREHRSAKRKWKTANKKRRERQKTALQIRDITPTSSQRSGTPVLPRPRGRKQIRRDRSAISDDEFLASYSQPSVSNIKERQLIEKENIHPTKISDGVHVLVKVSSAKDKHYTYLGVAKSEVDEEGDVKIMFYKTVDKTGKRFKAVDTDISYEPYDNILEIVPNPKIVVKAVPALSYLDLSLAAVAFASDLTVSVADRVEVVLKDSVVENVEENDEPRPKPNVVRYRRRYIFTDVCTRREHARDWESCVGAAAGGQPGKAATIYYSTGRKPHHRPPLIKTPALF</sequence>
<keyword evidence="3" id="KW-1185">Reference proteome</keyword>
<accession>A0A9N9RB55</accession>
<name>A0A9N9RB55_9NEOP</name>
<gene>
    <name evidence="2" type="ORF">DIATSA_LOCUS11514</name>
</gene>
<evidence type="ECO:0000313" key="2">
    <source>
        <dbReference type="EMBL" id="CAG9794115.1"/>
    </source>
</evidence>
<organism evidence="2 3">
    <name type="scientific">Diatraea saccharalis</name>
    <name type="common">sugarcane borer</name>
    <dbReference type="NCBI Taxonomy" id="40085"/>
    <lineage>
        <taxon>Eukaryota</taxon>
        <taxon>Metazoa</taxon>
        <taxon>Ecdysozoa</taxon>
        <taxon>Arthropoda</taxon>
        <taxon>Hexapoda</taxon>
        <taxon>Insecta</taxon>
        <taxon>Pterygota</taxon>
        <taxon>Neoptera</taxon>
        <taxon>Endopterygota</taxon>
        <taxon>Lepidoptera</taxon>
        <taxon>Glossata</taxon>
        <taxon>Ditrysia</taxon>
        <taxon>Pyraloidea</taxon>
        <taxon>Crambidae</taxon>
        <taxon>Crambinae</taxon>
        <taxon>Diatraea</taxon>
    </lineage>
</organism>
<protein>
    <submittedName>
        <fullName evidence="2">Uncharacterized protein</fullName>
    </submittedName>
</protein>
<reference evidence="2" key="1">
    <citation type="submission" date="2021-12" db="EMBL/GenBank/DDBJ databases">
        <authorList>
            <person name="King R."/>
        </authorList>
    </citation>
    <scope>NUCLEOTIDE SEQUENCE</scope>
</reference>
<dbReference type="OrthoDB" id="6375801at2759"/>
<dbReference type="AlphaFoldDB" id="A0A9N9RB55"/>
<dbReference type="Proteomes" id="UP001153714">
    <property type="component" value="Chromosome 6"/>
</dbReference>
<proteinExistence type="predicted"/>
<evidence type="ECO:0000256" key="1">
    <source>
        <dbReference type="SAM" id="MobiDB-lite"/>
    </source>
</evidence>
<feature type="region of interest" description="Disordered" evidence="1">
    <location>
        <begin position="1"/>
        <end position="59"/>
    </location>
</feature>
<evidence type="ECO:0000313" key="3">
    <source>
        <dbReference type="Proteomes" id="UP001153714"/>
    </source>
</evidence>
<dbReference type="EMBL" id="OU893337">
    <property type="protein sequence ID" value="CAG9794115.1"/>
    <property type="molecule type" value="Genomic_DNA"/>
</dbReference>